<evidence type="ECO:0000256" key="5">
    <source>
        <dbReference type="ARBA" id="ARBA00023239"/>
    </source>
</evidence>
<keyword evidence="4" id="KW-0408">Iron</keyword>
<protein>
    <submittedName>
        <fullName evidence="7">Aldoxime dehydratase</fullName>
    </submittedName>
</protein>
<proteinExistence type="inferred from homology"/>
<evidence type="ECO:0000256" key="6">
    <source>
        <dbReference type="ARBA" id="ARBA00034312"/>
    </source>
</evidence>
<keyword evidence="3" id="KW-0479">Metal-binding</keyword>
<evidence type="ECO:0000256" key="2">
    <source>
        <dbReference type="ARBA" id="ARBA00022617"/>
    </source>
</evidence>
<dbReference type="GO" id="GO:0016829">
    <property type="term" value="F:lyase activity"/>
    <property type="evidence" value="ECO:0007669"/>
    <property type="project" value="UniProtKB-KW"/>
</dbReference>
<gene>
    <name evidence="7" type="ORF">ASAP_2416</name>
</gene>
<keyword evidence="5" id="KW-0456">Lyase</keyword>
<accession>A0A060QL49</accession>
<dbReference type="Pfam" id="PF13816">
    <property type="entry name" value="Dehydratase_hem"/>
    <property type="match status" value="1"/>
</dbReference>
<evidence type="ECO:0000313" key="8">
    <source>
        <dbReference type="Proteomes" id="UP000027583"/>
    </source>
</evidence>
<evidence type="ECO:0000256" key="4">
    <source>
        <dbReference type="ARBA" id="ARBA00023004"/>
    </source>
</evidence>
<evidence type="ECO:0000313" key="7">
    <source>
        <dbReference type="EMBL" id="CDG40461.1"/>
    </source>
</evidence>
<dbReference type="EMBL" id="CBLX010000017">
    <property type="protein sequence ID" value="CDG40461.1"/>
    <property type="molecule type" value="Genomic_DNA"/>
</dbReference>
<keyword evidence="2" id="KW-0349">Heme</keyword>
<evidence type="ECO:0000256" key="1">
    <source>
        <dbReference type="ARBA" id="ARBA00001970"/>
    </source>
</evidence>
<dbReference type="GO" id="GO:0046872">
    <property type="term" value="F:metal ion binding"/>
    <property type="evidence" value="ECO:0007669"/>
    <property type="project" value="UniProtKB-KW"/>
</dbReference>
<evidence type="ECO:0000256" key="3">
    <source>
        <dbReference type="ARBA" id="ARBA00022723"/>
    </source>
</evidence>
<reference evidence="7 8" key="2">
    <citation type="journal article" date="2014" name="PLoS ONE">
        <title>Evolution of mitochondria reconstructed from the energy metabolism of living bacteria.</title>
        <authorList>
            <person name="Degli Esposti M."/>
            <person name="Chouaia B."/>
            <person name="Comandatore F."/>
            <person name="Crotti E."/>
            <person name="Sassera D."/>
            <person name="Lievens P.M."/>
            <person name="Daffonchio D."/>
            <person name="Bandi C."/>
        </authorList>
    </citation>
    <scope>NUCLEOTIDE SEQUENCE [LARGE SCALE GENOMIC DNA]</scope>
    <source>
        <strain evidence="7 8">SF2.1</strain>
    </source>
</reference>
<dbReference type="InterPro" id="IPR025702">
    <property type="entry name" value="OXD"/>
</dbReference>
<dbReference type="RefSeq" id="WP_023977851.1">
    <property type="nucleotide sequence ID" value="NZ_CBLX010000017.1"/>
</dbReference>
<reference evidence="7 8" key="1">
    <citation type="journal article" date="2014" name="Genome Biol. Evol.">
        <title>Acetic acid bacteria genomes reveal functional traits for adaptation to life in insect guts.</title>
        <authorList>
            <person name="Chouaia B."/>
            <person name="Gaiarsa S."/>
            <person name="Crotti E."/>
            <person name="Comandatore F."/>
            <person name="Degli Esposti M."/>
            <person name="Ricci I."/>
            <person name="Alma A."/>
            <person name="Favia G."/>
            <person name="Bandi C."/>
            <person name="Daffonchio D."/>
        </authorList>
    </citation>
    <scope>NUCLEOTIDE SEQUENCE [LARGE SCALE GENOMIC DNA]</scope>
    <source>
        <strain evidence="7 8">SF2.1</strain>
    </source>
</reference>
<comment type="caution">
    <text evidence="7">The sequence shown here is derived from an EMBL/GenBank/DDBJ whole genome shotgun (WGS) entry which is preliminary data.</text>
</comment>
<dbReference type="Proteomes" id="UP000027583">
    <property type="component" value="Unassembled WGS sequence"/>
</dbReference>
<dbReference type="eggNOG" id="COG5485">
    <property type="taxonomic scope" value="Bacteria"/>
</dbReference>
<name>A0A060QL49_9PROT</name>
<sequence length="357" mass="39674">MESAIAPHLRCPRLRERRITDDFQPPFPAWTARGDHAAHERVMGYFGVQWRVEPGGSSEAVGIPITGPAAQAFNGLRRRLAGEGGACNIESASFVDLAGFHNAVVIGYWPSVQAHDAWWRRNTGWWCQDAQGGSTVGMFREIYFPRNTHLETLFSASDRLEGIGVMLGNRSNDTIQEHGYWGGMRDRLPASQTEALAAQGARRLVDIGPGRRMVLSHEGVALIRSGQDWSDVMGEELALYHDSIEPTLRAGMAFLRDEGLAIGCYFNRYMRVSDKEGGKPCRSFGMSAWRDLAALEHWAEHHPTHKAIFGDFLQVVQALEGRLALRLYHEVAVLQSDAQILDYLGCHDQTGMMNGLA</sequence>
<comment type="similarity">
    <text evidence="6">Belongs to the heme-containing dehydratase family.</text>
</comment>
<organism evidence="7 8">
    <name type="scientific">Asaia bogorensis</name>
    <dbReference type="NCBI Taxonomy" id="91915"/>
    <lineage>
        <taxon>Bacteria</taxon>
        <taxon>Pseudomonadati</taxon>
        <taxon>Pseudomonadota</taxon>
        <taxon>Alphaproteobacteria</taxon>
        <taxon>Acetobacterales</taxon>
        <taxon>Acetobacteraceae</taxon>
        <taxon>Asaia</taxon>
    </lineage>
</organism>
<dbReference type="AlphaFoldDB" id="A0A060QL49"/>
<comment type="cofactor">
    <cofactor evidence="1">
        <name>heme b</name>
        <dbReference type="ChEBI" id="CHEBI:60344"/>
    </cofactor>
</comment>